<dbReference type="STRING" id="1206085.SAMN05443575_4208"/>
<dbReference type="PROSITE" id="PS51371">
    <property type="entry name" value="CBS"/>
    <property type="match status" value="2"/>
</dbReference>
<dbReference type="Proteomes" id="UP000186132">
    <property type="component" value="Unassembled WGS sequence"/>
</dbReference>
<gene>
    <name evidence="4" type="ORF">SAMN05443575_4208</name>
</gene>
<evidence type="ECO:0000256" key="1">
    <source>
        <dbReference type="ARBA" id="ARBA00023122"/>
    </source>
</evidence>
<dbReference type="InterPro" id="IPR044725">
    <property type="entry name" value="CBSX3_CBS_dom"/>
</dbReference>
<dbReference type="InterPro" id="IPR051257">
    <property type="entry name" value="Diverse_CBS-Domain"/>
</dbReference>
<dbReference type="AlphaFoldDB" id="A0A1M5UG74"/>
<dbReference type="CDD" id="cd04623">
    <property type="entry name" value="CBS_pair_bac_euk"/>
    <property type="match status" value="1"/>
</dbReference>
<name>A0A1M5UG74_9ACTN</name>
<keyword evidence="1 2" id="KW-0129">CBS domain</keyword>
<dbReference type="SUPFAM" id="SSF54631">
    <property type="entry name" value="CBS-domain pair"/>
    <property type="match status" value="1"/>
</dbReference>
<protein>
    <submittedName>
        <fullName evidence="4">CBS domain-containing protein</fullName>
    </submittedName>
</protein>
<dbReference type="InterPro" id="IPR000644">
    <property type="entry name" value="CBS_dom"/>
</dbReference>
<dbReference type="InterPro" id="IPR046342">
    <property type="entry name" value="CBS_dom_sf"/>
</dbReference>
<dbReference type="OrthoDB" id="9807125at2"/>
<accession>A0A1M5UG74</accession>
<dbReference type="PANTHER" id="PTHR43080">
    <property type="entry name" value="CBS DOMAIN-CONTAINING PROTEIN CBSX3, MITOCHONDRIAL"/>
    <property type="match status" value="1"/>
</dbReference>
<evidence type="ECO:0000256" key="2">
    <source>
        <dbReference type="PROSITE-ProRule" id="PRU00703"/>
    </source>
</evidence>
<dbReference type="RefSeq" id="WP_073392404.1">
    <property type="nucleotide sequence ID" value="NZ_FQVU01000008.1"/>
</dbReference>
<proteinExistence type="predicted"/>
<dbReference type="SMART" id="SM00116">
    <property type="entry name" value="CBS"/>
    <property type="match status" value="2"/>
</dbReference>
<dbReference type="PANTHER" id="PTHR43080:SF2">
    <property type="entry name" value="CBS DOMAIN-CONTAINING PROTEIN"/>
    <property type="match status" value="1"/>
</dbReference>
<reference evidence="5" key="1">
    <citation type="submission" date="2016-11" db="EMBL/GenBank/DDBJ databases">
        <authorList>
            <person name="Varghese N."/>
            <person name="Submissions S."/>
        </authorList>
    </citation>
    <scope>NUCLEOTIDE SEQUENCE [LARGE SCALE GENOMIC DNA]</scope>
    <source>
        <strain evidence="5">DSM 45627</strain>
    </source>
</reference>
<feature type="domain" description="CBS" evidence="3">
    <location>
        <begin position="17"/>
        <end position="76"/>
    </location>
</feature>
<evidence type="ECO:0000313" key="4">
    <source>
        <dbReference type="EMBL" id="SHH61941.1"/>
    </source>
</evidence>
<evidence type="ECO:0000313" key="5">
    <source>
        <dbReference type="Proteomes" id="UP000186132"/>
    </source>
</evidence>
<dbReference type="Gene3D" id="3.10.580.10">
    <property type="entry name" value="CBS-domain"/>
    <property type="match status" value="1"/>
</dbReference>
<sequence length="151" mass="16176">MNISDLLQHKQSGDQGQRPAVVTIAPTDTVTALLRALAEHNVGALLVTDDAGGADIAGIVSERDVVRRVAERGAEVLDTAVGDIMTTTVVSCTGHDDVHSVAETMTRRRIRHMPVVDDGRLTGIVSIGDVVAARMAQLEQDREQLEHYISS</sequence>
<organism evidence="4 5">
    <name type="scientific">Jatrophihabitans endophyticus</name>
    <dbReference type="NCBI Taxonomy" id="1206085"/>
    <lineage>
        <taxon>Bacteria</taxon>
        <taxon>Bacillati</taxon>
        <taxon>Actinomycetota</taxon>
        <taxon>Actinomycetes</taxon>
        <taxon>Jatrophihabitantales</taxon>
        <taxon>Jatrophihabitantaceae</taxon>
        <taxon>Jatrophihabitans</taxon>
    </lineage>
</organism>
<feature type="domain" description="CBS" evidence="3">
    <location>
        <begin position="85"/>
        <end position="140"/>
    </location>
</feature>
<keyword evidence="5" id="KW-1185">Reference proteome</keyword>
<evidence type="ECO:0000259" key="3">
    <source>
        <dbReference type="PROSITE" id="PS51371"/>
    </source>
</evidence>
<dbReference type="EMBL" id="FQVU01000008">
    <property type="protein sequence ID" value="SHH61941.1"/>
    <property type="molecule type" value="Genomic_DNA"/>
</dbReference>
<dbReference type="Pfam" id="PF00571">
    <property type="entry name" value="CBS"/>
    <property type="match status" value="2"/>
</dbReference>